<dbReference type="EMBL" id="JROI01000010">
    <property type="protein sequence ID" value="KGI78257.1"/>
    <property type="molecule type" value="Genomic_DNA"/>
</dbReference>
<proteinExistence type="predicted"/>
<keyword evidence="2" id="KW-1185">Reference proteome</keyword>
<sequence>MTRLLGHMHRNTALFEDAVYQTAAAGRVVEQYHGFAMQFLPGHAIQSSQRMIVPADQHEWIVQDDLLVELAIVRRVDGDTEVDFTAAYAVEHLSLRLVAQVQCQLGIVPSAFRDAARHQRGRWCRCRRHAHGAAPTFAFRPNMGKHVFQFVQHTLHGAVQVAAGFGRDDFARASIEQAYAQLGFQIGDVTADGWLREMQLLGGTPEMAEAGDGEEDTQLAQTHIHKNILSLITI</sequence>
<dbReference type="HOGENOM" id="CLU_1184070_0_0_6"/>
<organism evidence="1 2">
    <name type="scientific">Oleiagrimonas soli</name>
    <dbReference type="NCBI Taxonomy" id="1543381"/>
    <lineage>
        <taxon>Bacteria</taxon>
        <taxon>Pseudomonadati</taxon>
        <taxon>Pseudomonadota</taxon>
        <taxon>Gammaproteobacteria</taxon>
        <taxon>Lysobacterales</taxon>
        <taxon>Rhodanobacteraceae</taxon>
        <taxon>Oleiagrimonas</taxon>
    </lineage>
</organism>
<name>A0A099CX97_9GAMM</name>
<gene>
    <name evidence="1" type="ORF">LF63_0108005</name>
</gene>
<reference evidence="1 2" key="1">
    <citation type="submission" date="2014-09" db="EMBL/GenBank/DDBJ databases">
        <title>Xanthomonadaceae 3.5X direct submission.</title>
        <authorList>
            <person name="Fang T."/>
            <person name="Wang H."/>
        </authorList>
    </citation>
    <scope>NUCLEOTIDE SEQUENCE [LARGE SCALE GENOMIC DNA]</scope>
    <source>
        <strain evidence="1 2">3.5X</strain>
    </source>
</reference>
<dbReference type="Proteomes" id="UP000029708">
    <property type="component" value="Unassembled WGS sequence"/>
</dbReference>
<evidence type="ECO:0000313" key="1">
    <source>
        <dbReference type="EMBL" id="KGI78257.1"/>
    </source>
</evidence>
<protein>
    <submittedName>
        <fullName evidence="1">Uncharacterized protein</fullName>
    </submittedName>
</protein>
<dbReference type="AlphaFoldDB" id="A0A099CX97"/>
<comment type="caution">
    <text evidence="1">The sequence shown here is derived from an EMBL/GenBank/DDBJ whole genome shotgun (WGS) entry which is preliminary data.</text>
</comment>
<accession>A0A099CX97</accession>
<evidence type="ECO:0000313" key="2">
    <source>
        <dbReference type="Proteomes" id="UP000029708"/>
    </source>
</evidence>